<feature type="domain" description="HTH arsR-type" evidence="4">
    <location>
        <begin position="20"/>
        <end position="114"/>
    </location>
</feature>
<evidence type="ECO:0000313" key="5">
    <source>
        <dbReference type="EMBL" id="UUX51854.1"/>
    </source>
</evidence>
<accession>A0A9J7AXQ5</accession>
<dbReference type="InterPro" id="IPR051081">
    <property type="entry name" value="HTH_MetalResp_TranReg"/>
</dbReference>
<reference evidence="5" key="1">
    <citation type="submission" date="2022-08" db="EMBL/GenBank/DDBJ databases">
        <title>Nisaea acidiphila sp. nov., isolated from a marine algal debris and emended description of the genus Nisaea Urios et al. 2008.</title>
        <authorList>
            <person name="Kwon K."/>
        </authorList>
    </citation>
    <scope>NUCLEOTIDE SEQUENCE</scope>
    <source>
        <strain evidence="5">MEBiC11861</strain>
    </source>
</reference>
<dbReference type="PRINTS" id="PR00778">
    <property type="entry name" value="HTHARSR"/>
</dbReference>
<dbReference type="PANTHER" id="PTHR33154:SF33">
    <property type="entry name" value="TRANSCRIPTIONAL REPRESSOR SDPR"/>
    <property type="match status" value="1"/>
</dbReference>
<dbReference type="InterPro" id="IPR036388">
    <property type="entry name" value="WH-like_DNA-bd_sf"/>
</dbReference>
<dbReference type="SMART" id="SM00418">
    <property type="entry name" value="HTH_ARSR"/>
    <property type="match status" value="1"/>
</dbReference>
<keyword evidence="6" id="KW-1185">Reference proteome</keyword>
<dbReference type="AlphaFoldDB" id="A0A9J7AXQ5"/>
<evidence type="ECO:0000256" key="1">
    <source>
        <dbReference type="ARBA" id="ARBA00023015"/>
    </source>
</evidence>
<dbReference type="EMBL" id="CP102480">
    <property type="protein sequence ID" value="UUX51854.1"/>
    <property type="molecule type" value="Genomic_DNA"/>
</dbReference>
<proteinExistence type="predicted"/>
<dbReference type="KEGG" id="naci:NUH88_09150"/>
<evidence type="ECO:0000313" key="6">
    <source>
        <dbReference type="Proteomes" id="UP001060336"/>
    </source>
</evidence>
<dbReference type="RefSeq" id="WP_257771583.1">
    <property type="nucleotide sequence ID" value="NZ_CP102480.1"/>
</dbReference>
<dbReference type="InterPro" id="IPR011991">
    <property type="entry name" value="ArsR-like_HTH"/>
</dbReference>
<name>A0A9J7AXQ5_9PROT</name>
<protein>
    <submittedName>
        <fullName evidence="5">Metalloregulator ArsR/SmtB family transcription factor</fullName>
    </submittedName>
</protein>
<evidence type="ECO:0000256" key="3">
    <source>
        <dbReference type="ARBA" id="ARBA00023163"/>
    </source>
</evidence>
<gene>
    <name evidence="5" type="ORF">NUH88_09150</name>
</gene>
<dbReference type="CDD" id="cd00090">
    <property type="entry name" value="HTH_ARSR"/>
    <property type="match status" value="1"/>
</dbReference>
<dbReference type="SUPFAM" id="SSF46785">
    <property type="entry name" value="Winged helix' DNA-binding domain"/>
    <property type="match status" value="1"/>
</dbReference>
<dbReference type="Pfam" id="PF12840">
    <property type="entry name" value="HTH_20"/>
    <property type="match status" value="1"/>
</dbReference>
<dbReference type="NCBIfam" id="NF033788">
    <property type="entry name" value="HTH_metalloreg"/>
    <property type="match status" value="1"/>
</dbReference>
<dbReference type="InterPro" id="IPR001845">
    <property type="entry name" value="HTH_ArsR_DNA-bd_dom"/>
</dbReference>
<sequence length="126" mass="13651">MNPTARASDTSVDNNFVILLNNEMKASSEDVYSALSSPVRRQVLGLLRERAMSAGELADEVSVSKPTLSGHLNILKGADLVTVERLGAVRLYRINLSVVEEALASLMQLLRIDTGSSAFEKESKTT</sequence>
<keyword evidence="1" id="KW-0805">Transcription regulation</keyword>
<organism evidence="5 6">
    <name type="scientific">Nisaea acidiphila</name>
    <dbReference type="NCBI Taxonomy" id="1862145"/>
    <lineage>
        <taxon>Bacteria</taxon>
        <taxon>Pseudomonadati</taxon>
        <taxon>Pseudomonadota</taxon>
        <taxon>Alphaproteobacteria</taxon>
        <taxon>Rhodospirillales</taxon>
        <taxon>Thalassobaculaceae</taxon>
        <taxon>Nisaea</taxon>
    </lineage>
</organism>
<keyword evidence="2" id="KW-0238">DNA-binding</keyword>
<keyword evidence="3" id="KW-0804">Transcription</keyword>
<dbReference type="PANTHER" id="PTHR33154">
    <property type="entry name" value="TRANSCRIPTIONAL REGULATOR, ARSR FAMILY"/>
    <property type="match status" value="1"/>
</dbReference>
<evidence type="ECO:0000256" key="2">
    <source>
        <dbReference type="ARBA" id="ARBA00023125"/>
    </source>
</evidence>
<dbReference type="InterPro" id="IPR036390">
    <property type="entry name" value="WH_DNA-bd_sf"/>
</dbReference>
<dbReference type="Gene3D" id="1.10.10.10">
    <property type="entry name" value="Winged helix-like DNA-binding domain superfamily/Winged helix DNA-binding domain"/>
    <property type="match status" value="1"/>
</dbReference>
<dbReference type="Proteomes" id="UP001060336">
    <property type="component" value="Chromosome"/>
</dbReference>
<dbReference type="GO" id="GO:0003677">
    <property type="term" value="F:DNA binding"/>
    <property type="evidence" value="ECO:0007669"/>
    <property type="project" value="UniProtKB-KW"/>
</dbReference>
<dbReference type="GO" id="GO:0003700">
    <property type="term" value="F:DNA-binding transcription factor activity"/>
    <property type="evidence" value="ECO:0007669"/>
    <property type="project" value="InterPro"/>
</dbReference>
<dbReference type="PROSITE" id="PS50987">
    <property type="entry name" value="HTH_ARSR_2"/>
    <property type="match status" value="1"/>
</dbReference>
<evidence type="ECO:0000259" key="4">
    <source>
        <dbReference type="PROSITE" id="PS50987"/>
    </source>
</evidence>